<comment type="similarity">
    <text evidence="1">Belongs to the metallo-beta-lactamase superfamily. Class-B beta-lactamase family.</text>
</comment>
<sequence length="352" mass="37797">MFHLMLAACLANDPTTCAERLLPAADSADREECQRRAEPIARDWLARHPRLKGGEARCVPTEDLPALAMQEIAGDLFFHQGAVDQLSRQNQGRIANLSFIVGDTVAVIDAGGSRAEGEALYAAIRKVTDKPISHLILTHMHPDHILGAEVFAEAGARIVASSRLPEAVARRADGWMISIPNQIGHLAFLGTQIAPVDQQLTAAMVIPLGPTELTVTPEPSGHTDNDLIVQDSESGALFTGDLVFRGLTPSLDGSLKGWLDWIAAGPPEPAPALIVPGHGPIAENWDEAVAPQQQYLQALRDTTRKAVANGMPLSQAIPAIVNMMKPWSEGWADFAATTARNAATAYSQIEWE</sequence>
<dbReference type="Proteomes" id="UP000449846">
    <property type="component" value="Unassembled WGS sequence"/>
</dbReference>
<keyword evidence="3" id="KW-0378">Hydrolase</keyword>
<dbReference type="InterPro" id="IPR050855">
    <property type="entry name" value="NDM-1-like"/>
</dbReference>
<keyword evidence="4" id="KW-1185">Reference proteome</keyword>
<feature type="domain" description="Metallo-beta-lactamase" evidence="2">
    <location>
        <begin position="95"/>
        <end position="278"/>
    </location>
</feature>
<dbReference type="SMART" id="SM00849">
    <property type="entry name" value="Lactamase_B"/>
    <property type="match status" value="1"/>
</dbReference>
<accession>A0A844HMI0</accession>
<dbReference type="GO" id="GO:0017001">
    <property type="term" value="P:antibiotic catabolic process"/>
    <property type="evidence" value="ECO:0007669"/>
    <property type="project" value="UniProtKB-ARBA"/>
</dbReference>
<dbReference type="NCBIfam" id="TIGR04559">
    <property type="entry name" value="SoxH_rel_PQQ_2"/>
    <property type="match status" value="1"/>
</dbReference>
<dbReference type="PANTHER" id="PTHR42951:SF4">
    <property type="entry name" value="ACYL-COENZYME A THIOESTERASE MBLAC2"/>
    <property type="match status" value="1"/>
</dbReference>
<dbReference type="SUPFAM" id="SSF56281">
    <property type="entry name" value="Metallo-hydrolase/oxidoreductase"/>
    <property type="match status" value="1"/>
</dbReference>
<dbReference type="GO" id="GO:0016787">
    <property type="term" value="F:hydrolase activity"/>
    <property type="evidence" value="ECO:0007669"/>
    <property type="project" value="UniProtKB-KW"/>
</dbReference>
<dbReference type="CDD" id="cd16282">
    <property type="entry name" value="metallo-hydrolase-like_MBL-fold"/>
    <property type="match status" value="1"/>
</dbReference>
<proteinExistence type="inferred from homology"/>
<dbReference type="Pfam" id="PF00753">
    <property type="entry name" value="Lactamase_B"/>
    <property type="match status" value="1"/>
</dbReference>
<reference evidence="3 4" key="1">
    <citation type="submission" date="2019-11" db="EMBL/GenBank/DDBJ databases">
        <authorList>
            <person name="Dong K."/>
        </authorList>
    </citation>
    <scope>NUCLEOTIDE SEQUENCE [LARGE SCALE GENOMIC DNA]</scope>
    <source>
        <strain evidence="3 4">NBRC 112902</strain>
    </source>
</reference>
<evidence type="ECO:0000313" key="3">
    <source>
        <dbReference type="EMBL" id="MTH58961.1"/>
    </source>
</evidence>
<dbReference type="InterPro" id="IPR001279">
    <property type="entry name" value="Metallo-B-lactamas"/>
</dbReference>
<organism evidence="3 4">
    <name type="scientific">Paracoccus litorisediminis</name>
    <dbReference type="NCBI Taxonomy" id="2006130"/>
    <lineage>
        <taxon>Bacteria</taxon>
        <taxon>Pseudomonadati</taxon>
        <taxon>Pseudomonadota</taxon>
        <taxon>Alphaproteobacteria</taxon>
        <taxon>Rhodobacterales</taxon>
        <taxon>Paracoccaceae</taxon>
        <taxon>Paracoccus</taxon>
    </lineage>
</organism>
<name>A0A844HMI0_9RHOB</name>
<evidence type="ECO:0000259" key="2">
    <source>
        <dbReference type="SMART" id="SM00849"/>
    </source>
</evidence>
<dbReference type="PANTHER" id="PTHR42951">
    <property type="entry name" value="METALLO-BETA-LACTAMASE DOMAIN-CONTAINING"/>
    <property type="match status" value="1"/>
</dbReference>
<evidence type="ECO:0000313" key="4">
    <source>
        <dbReference type="Proteomes" id="UP000449846"/>
    </source>
</evidence>
<dbReference type="RefSeq" id="WP_155038890.1">
    <property type="nucleotide sequence ID" value="NZ_JBHGCD010000002.1"/>
</dbReference>
<protein>
    <submittedName>
        <fullName evidence="3">Quinoprotein relay system zinc metallohydrolase 2</fullName>
    </submittedName>
</protein>
<dbReference type="InterPro" id="IPR030829">
    <property type="entry name" value="SoxH-rel_PQQ_2"/>
</dbReference>
<dbReference type="AlphaFoldDB" id="A0A844HMI0"/>
<evidence type="ECO:0000256" key="1">
    <source>
        <dbReference type="ARBA" id="ARBA00005250"/>
    </source>
</evidence>
<gene>
    <name evidence="3" type="ORF">GL300_07010</name>
</gene>
<dbReference type="EMBL" id="WMIG01000002">
    <property type="protein sequence ID" value="MTH58961.1"/>
    <property type="molecule type" value="Genomic_DNA"/>
</dbReference>
<dbReference type="Gene3D" id="3.60.15.10">
    <property type="entry name" value="Ribonuclease Z/Hydroxyacylglutathione hydrolase-like"/>
    <property type="match status" value="1"/>
</dbReference>
<dbReference type="OrthoDB" id="420651at2"/>
<comment type="caution">
    <text evidence="3">The sequence shown here is derived from an EMBL/GenBank/DDBJ whole genome shotgun (WGS) entry which is preliminary data.</text>
</comment>
<dbReference type="InterPro" id="IPR036866">
    <property type="entry name" value="RibonucZ/Hydroxyglut_hydro"/>
</dbReference>